<comment type="caution">
    <text evidence="1">The sequence shown here is derived from an EMBL/GenBank/DDBJ whole genome shotgun (WGS) entry which is preliminary data.</text>
</comment>
<dbReference type="AlphaFoldDB" id="A0A3A4ZJR7"/>
<dbReference type="EMBL" id="QZJF01000016">
    <property type="protein sequence ID" value="RJR27097.1"/>
    <property type="molecule type" value="Genomic_DNA"/>
</dbReference>
<organism evidence="1 2">
    <name type="scientific">candidate division WWE3 bacterium</name>
    <dbReference type="NCBI Taxonomy" id="2053526"/>
    <lineage>
        <taxon>Bacteria</taxon>
        <taxon>Katanobacteria</taxon>
    </lineage>
</organism>
<reference evidence="1 2" key="1">
    <citation type="journal article" date="2017" name="ISME J.">
        <title>Energy and carbon metabolisms in a deep terrestrial subsurface fluid microbial community.</title>
        <authorList>
            <person name="Momper L."/>
            <person name="Jungbluth S.P."/>
            <person name="Lee M.D."/>
            <person name="Amend J.P."/>
        </authorList>
    </citation>
    <scope>NUCLEOTIDE SEQUENCE [LARGE SCALE GENOMIC DNA]</scope>
    <source>
        <strain evidence="1">SURF_46</strain>
    </source>
</reference>
<protein>
    <submittedName>
        <fullName evidence="1">Uncharacterized protein</fullName>
    </submittedName>
</protein>
<evidence type="ECO:0000313" key="1">
    <source>
        <dbReference type="EMBL" id="RJR27097.1"/>
    </source>
</evidence>
<sequence length="135" mass="15586">MKDNRLLPTLTELLKEIDPKDAMDRAEVGMNIATLSLVKAIQITSEELTEEQRKVVEGILNKTENKTDSTKEIIEYLDSISKKDIYLKNLAEATNYWTIDFMLMLYKKVAKEKKELIDVLWPKLGDIADGKLDYF</sequence>
<gene>
    <name evidence="1" type="ORF">C4561_02935</name>
</gene>
<dbReference type="Proteomes" id="UP000265540">
    <property type="component" value="Unassembled WGS sequence"/>
</dbReference>
<name>A0A3A4ZJR7_UNCKA</name>
<proteinExistence type="predicted"/>
<accession>A0A3A4ZJR7</accession>
<evidence type="ECO:0000313" key="2">
    <source>
        <dbReference type="Proteomes" id="UP000265540"/>
    </source>
</evidence>